<organism evidence="2 3">
    <name type="scientific">Amycolatopsis mongoliensis</name>
    <dbReference type="NCBI Taxonomy" id="715475"/>
    <lineage>
        <taxon>Bacteria</taxon>
        <taxon>Bacillati</taxon>
        <taxon>Actinomycetota</taxon>
        <taxon>Actinomycetes</taxon>
        <taxon>Pseudonocardiales</taxon>
        <taxon>Pseudonocardiaceae</taxon>
        <taxon>Amycolatopsis</taxon>
    </lineage>
</organism>
<feature type="compositionally biased region" description="Basic and acidic residues" evidence="1">
    <location>
        <begin position="14"/>
        <end position="23"/>
    </location>
</feature>
<dbReference type="EMBL" id="CP127295">
    <property type="protein sequence ID" value="WIX99329.1"/>
    <property type="molecule type" value="Genomic_DNA"/>
</dbReference>
<accession>A0A9Y2JIW2</accession>
<feature type="compositionally biased region" description="Polar residues" evidence="1">
    <location>
        <begin position="1"/>
        <end position="12"/>
    </location>
</feature>
<protein>
    <submittedName>
        <fullName evidence="2">Uncharacterized protein</fullName>
    </submittedName>
</protein>
<evidence type="ECO:0000256" key="1">
    <source>
        <dbReference type="SAM" id="MobiDB-lite"/>
    </source>
</evidence>
<sequence>MINTPDPATTAATGRDHGSRNDAHAYAGETPERRTKAGQGYTGKTELNNADFRFRAVLARLARDPDDDARREGAQIAVEATEIILALTRRAERATSANRRAEAGIAKLDAQLARRRGGPA</sequence>
<dbReference type="AlphaFoldDB" id="A0A9Y2JIW2"/>
<evidence type="ECO:0000313" key="3">
    <source>
        <dbReference type="Proteomes" id="UP001239397"/>
    </source>
</evidence>
<reference evidence="2 3" key="1">
    <citation type="submission" date="2023-06" db="EMBL/GenBank/DDBJ databases">
        <authorList>
            <person name="Oyuntsetseg B."/>
            <person name="Kim S.B."/>
        </authorList>
    </citation>
    <scope>NUCLEOTIDE SEQUENCE [LARGE SCALE GENOMIC DNA]</scope>
    <source>
        <strain evidence="2 3">4-36</strain>
    </source>
</reference>
<keyword evidence="3" id="KW-1185">Reference proteome</keyword>
<evidence type="ECO:0000313" key="2">
    <source>
        <dbReference type="EMBL" id="WIX99329.1"/>
    </source>
</evidence>
<dbReference type="KEGG" id="amog:QRX60_35510"/>
<feature type="region of interest" description="Disordered" evidence="1">
    <location>
        <begin position="1"/>
        <end position="44"/>
    </location>
</feature>
<name>A0A9Y2JIW2_9PSEU</name>
<proteinExistence type="predicted"/>
<dbReference type="Proteomes" id="UP001239397">
    <property type="component" value="Chromosome"/>
</dbReference>
<dbReference type="RefSeq" id="WP_285995811.1">
    <property type="nucleotide sequence ID" value="NZ_CP127295.1"/>
</dbReference>
<gene>
    <name evidence="2" type="ORF">QRX60_35510</name>
</gene>